<accession>A0A0D0BE30</accession>
<dbReference type="Proteomes" id="UP000053593">
    <property type="component" value="Unassembled WGS sequence"/>
</dbReference>
<evidence type="ECO:0000256" key="1">
    <source>
        <dbReference type="SAM" id="MobiDB-lite"/>
    </source>
</evidence>
<sequence length="137" mass="16010">MVQSDNTKIAFRRSGRVSSTRHHRAYDKSYASAPGLRVKGESSDSSDESFNVERIEGLSSKLYENMMQRKNELETDPWISEEDFGPKSVMCKGCLAHIKLDVRQYYYSTPWRKHANRCSVIRTHYYDANEEMPKEYL</sequence>
<dbReference type="EMBL" id="KN834836">
    <property type="protein sequence ID" value="KIK52866.1"/>
    <property type="molecule type" value="Genomic_DNA"/>
</dbReference>
<name>A0A0D0BE30_9AGAR</name>
<proteinExistence type="predicted"/>
<feature type="non-terminal residue" evidence="2">
    <location>
        <position position="137"/>
    </location>
</feature>
<feature type="region of interest" description="Disordered" evidence="1">
    <location>
        <begin position="1"/>
        <end position="51"/>
    </location>
</feature>
<evidence type="ECO:0000313" key="3">
    <source>
        <dbReference type="Proteomes" id="UP000053593"/>
    </source>
</evidence>
<feature type="compositionally biased region" description="Basic residues" evidence="1">
    <location>
        <begin position="10"/>
        <end position="25"/>
    </location>
</feature>
<dbReference type="HOGENOM" id="CLU_1870011_0_0_1"/>
<keyword evidence="3" id="KW-1185">Reference proteome</keyword>
<gene>
    <name evidence="2" type="ORF">GYMLUDRAFT_88572</name>
</gene>
<reference evidence="2 3" key="1">
    <citation type="submission" date="2014-04" db="EMBL/GenBank/DDBJ databases">
        <title>Evolutionary Origins and Diversification of the Mycorrhizal Mutualists.</title>
        <authorList>
            <consortium name="DOE Joint Genome Institute"/>
            <consortium name="Mycorrhizal Genomics Consortium"/>
            <person name="Kohler A."/>
            <person name="Kuo A."/>
            <person name="Nagy L.G."/>
            <person name="Floudas D."/>
            <person name="Copeland A."/>
            <person name="Barry K.W."/>
            <person name="Cichocki N."/>
            <person name="Veneault-Fourrey C."/>
            <person name="LaButti K."/>
            <person name="Lindquist E.A."/>
            <person name="Lipzen A."/>
            <person name="Lundell T."/>
            <person name="Morin E."/>
            <person name="Murat C."/>
            <person name="Riley R."/>
            <person name="Ohm R."/>
            <person name="Sun H."/>
            <person name="Tunlid A."/>
            <person name="Henrissat B."/>
            <person name="Grigoriev I.V."/>
            <person name="Hibbett D.S."/>
            <person name="Martin F."/>
        </authorList>
    </citation>
    <scope>NUCLEOTIDE SEQUENCE [LARGE SCALE GENOMIC DNA]</scope>
    <source>
        <strain evidence="2 3">FD-317 M1</strain>
    </source>
</reference>
<protein>
    <submittedName>
        <fullName evidence="2">Uncharacterized protein</fullName>
    </submittedName>
</protein>
<organism evidence="2 3">
    <name type="scientific">Collybiopsis luxurians FD-317 M1</name>
    <dbReference type="NCBI Taxonomy" id="944289"/>
    <lineage>
        <taxon>Eukaryota</taxon>
        <taxon>Fungi</taxon>
        <taxon>Dikarya</taxon>
        <taxon>Basidiomycota</taxon>
        <taxon>Agaricomycotina</taxon>
        <taxon>Agaricomycetes</taxon>
        <taxon>Agaricomycetidae</taxon>
        <taxon>Agaricales</taxon>
        <taxon>Marasmiineae</taxon>
        <taxon>Omphalotaceae</taxon>
        <taxon>Collybiopsis</taxon>
        <taxon>Collybiopsis luxurians</taxon>
    </lineage>
</organism>
<dbReference type="OrthoDB" id="10595905at2759"/>
<evidence type="ECO:0000313" key="2">
    <source>
        <dbReference type="EMBL" id="KIK52866.1"/>
    </source>
</evidence>
<dbReference type="AlphaFoldDB" id="A0A0D0BE30"/>